<dbReference type="SUPFAM" id="SSF51126">
    <property type="entry name" value="Pectin lyase-like"/>
    <property type="match status" value="1"/>
</dbReference>
<proteinExistence type="predicted"/>
<reference evidence="3 4" key="1">
    <citation type="submission" date="2018-01" db="EMBL/GenBank/DDBJ databases">
        <title>Genome sequence of a Cantenovulum-like bacteria.</title>
        <authorList>
            <person name="Tan W.R."/>
            <person name="Lau N.-S."/>
            <person name="Go F."/>
            <person name="Amirul A.-A.A."/>
        </authorList>
    </citation>
    <scope>NUCLEOTIDE SEQUENCE [LARGE SCALE GENOMIC DNA]</scope>
    <source>
        <strain evidence="3 4">CCB-QB4</strain>
    </source>
</reference>
<dbReference type="Gene3D" id="2.60.350.10">
    <property type="entry name" value="Dextranase, N-terminal"/>
    <property type="match status" value="1"/>
</dbReference>
<evidence type="ECO:0000313" key="4">
    <source>
        <dbReference type="Proteomes" id="UP000244441"/>
    </source>
</evidence>
<dbReference type="SUPFAM" id="SSF49299">
    <property type="entry name" value="PKD domain"/>
    <property type="match status" value="1"/>
</dbReference>
<evidence type="ECO:0000259" key="2">
    <source>
        <dbReference type="SMART" id="SM00089"/>
    </source>
</evidence>
<dbReference type="AlphaFoldDB" id="A0A2S0VQ37"/>
<dbReference type="InterPro" id="IPR013783">
    <property type="entry name" value="Ig-like_fold"/>
</dbReference>
<dbReference type="InterPro" id="IPR035986">
    <property type="entry name" value="PKD_dom_sf"/>
</dbReference>
<dbReference type="GO" id="GO:0016020">
    <property type="term" value="C:membrane"/>
    <property type="evidence" value="ECO:0007669"/>
    <property type="project" value="TreeGrafter"/>
</dbReference>
<dbReference type="SUPFAM" id="SSF101596">
    <property type="entry name" value="Dextranase, N-terminal domain"/>
    <property type="match status" value="1"/>
</dbReference>
<feature type="signal peptide" evidence="1">
    <location>
        <begin position="1"/>
        <end position="22"/>
    </location>
</feature>
<dbReference type="InterPro" id="IPR029865">
    <property type="entry name" value="KIAA0319-like"/>
</dbReference>
<dbReference type="Gene3D" id="2.160.20.10">
    <property type="entry name" value="Single-stranded right-handed beta-helix, Pectin lyase-like"/>
    <property type="match status" value="1"/>
</dbReference>
<evidence type="ECO:0000313" key="3">
    <source>
        <dbReference type="EMBL" id="AWB66324.1"/>
    </source>
</evidence>
<protein>
    <recommendedName>
        <fullName evidence="2">PKD/Chitinase domain-containing protein</fullName>
    </recommendedName>
</protein>
<dbReference type="PANTHER" id="PTHR46182">
    <property type="entry name" value="FI19480P1"/>
    <property type="match status" value="1"/>
</dbReference>
<dbReference type="Gene3D" id="2.60.40.10">
    <property type="entry name" value="Immunoglobulins"/>
    <property type="match status" value="2"/>
</dbReference>
<dbReference type="InterPro" id="IPR011050">
    <property type="entry name" value="Pectin_lyase_fold/virulence"/>
</dbReference>
<feature type="chain" id="PRO_5015657911" description="PKD/Chitinase domain-containing protein" evidence="1">
    <location>
        <begin position="23"/>
        <end position="881"/>
    </location>
</feature>
<dbReference type="GO" id="GO:0004553">
    <property type="term" value="F:hydrolase activity, hydrolyzing O-glycosyl compounds"/>
    <property type="evidence" value="ECO:0007669"/>
    <property type="project" value="InterPro"/>
</dbReference>
<dbReference type="Pfam" id="PF17433">
    <property type="entry name" value="Glyco_hydro_49N"/>
    <property type="match status" value="1"/>
</dbReference>
<accession>A0A2S0VQ37</accession>
<dbReference type="Gene3D" id="2.60.40.3010">
    <property type="match status" value="1"/>
</dbReference>
<dbReference type="InterPro" id="IPR035953">
    <property type="entry name" value="Dextranase_N-ter"/>
</dbReference>
<feature type="domain" description="PKD/Chitinase" evidence="2">
    <location>
        <begin position="36"/>
        <end position="126"/>
    </location>
</feature>
<dbReference type="Pfam" id="PF22352">
    <property type="entry name" value="K319L-like_PKD"/>
    <property type="match status" value="3"/>
</dbReference>
<keyword evidence="1" id="KW-0732">Signal</keyword>
<dbReference type="OrthoDB" id="6338456at2"/>
<keyword evidence="4" id="KW-1185">Reference proteome</keyword>
<gene>
    <name evidence="3" type="ORF">C2869_07705</name>
</gene>
<dbReference type="EMBL" id="CP026604">
    <property type="protein sequence ID" value="AWB66324.1"/>
    <property type="molecule type" value="Genomic_DNA"/>
</dbReference>
<name>A0A2S0VQ37_9ALTE</name>
<dbReference type="SMART" id="SM00089">
    <property type="entry name" value="PKD"/>
    <property type="match status" value="2"/>
</dbReference>
<dbReference type="Proteomes" id="UP000244441">
    <property type="component" value="Chromosome"/>
</dbReference>
<dbReference type="PROSITE" id="PS51257">
    <property type="entry name" value="PROKAR_LIPOPROTEIN"/>
    <property type="match status" value="1"/>
</dbReference>
<dbReference type="InterPro" id="IPR012334">
    <property type="entry name" value="Pectin_lyas_fold"/>
</dbReference>
<feature type="domain" description="PKD/Chitinase" evidence="2">
    <location>
        <begin position="224"/>
        <end position="313"/>
    </location>
</feature>
<dbReference type="KEGG" id="cate:C2869_07705"/>
<evidence type="ECO:0000256" key="1">
    <source>
        <dbReference type="SAM" id="SignalP"/>
    </source>
</evidence>
<organism evidence="3 4">
    <name type="scientific">Saccharobesus litoralis</name>
    <dbReference type="NCBI Taxonomy" id="2172099"/>
    <lineage>
        <taxon>Bacteria</taxon>
        <taxon>Pseudomonadati</taxon>
        <taxon>Pseudomonadota</taxon>
        <taxon>Gammaproteobacteria</taxon>
        <taxon>Alteromonadales</taxon>
        <taxon>Alteromonadaceae</taxon>
        <taxon>Saccharobesus</taxon>
    </lineage>
</organism>
<dbReference type="InterPro" id="IPR022409">
    <property type="entry name" value="PKD/Chitinase_dom"/>
</dbReference>
<dbReference type="PANTHER" id="PTHR46182:SF2">
    <property type="entry name" value="FI19480P1"/>
    <property type="match status" value="1"/>
</dbReference>
<dbReference type="GO" id="GO:0031410">
    <property type="term" value="C:cytoplasmic vesicle"/>
    <property type="evidence" value="ECO:0007669"/>
    <property type="project" value="TreeGrafter"/>
</dbReference>
<dbReference type="RefSeq" id="WP_108602394.1">
    <property type="nucleotide sequence ID" value="NZ_CP026604.1"/>
</dbReference>
<dbReference type="InterPro" id="IPR023226">
    <property type="entry name" value="Glyco_hydro_49_N_dom"/>
</dbReference>
<sequence>MKNFFNYRGMASLAMLALTACGGGGSDSSNESKNQAPTIVVSNQTVNENSPVVINATASDSDGTIQSYDWQQISGKQMSVSGGNTSTIQFTAPDIDADESLVFRLTVTDDVGASSSQQVSVLVKKVNQVPTVSAGDDQHGDEGQTIQLVATGNDKDGTVSYRWSQVSGDIGQFSDPNAAEPMFTLPNINVDTQLTLMVEVTDNDGAKATDLMTVFARWVNAAPVVDAGADQDAISGKQVTLSGTVTDPENGLQAVQWQQTSGPAVQILDPKSSQTEFVAPLVTEETLLSFTLTATDIQGLTTSDVITVNVKASLAIAEPDRTTDLQIYTFGELPSEDLSDKFDVSIDGKSLTVLQTIPPIAAMSPKIKPGTKDGADSYRDTNRSFAWSQFSFDAAATSVDVTIEKLADAGSVTDILVRPTALAGVAYQIIEKDLAAKTIKIRVLQSNRKLSVEFKDNRYAPLKDIPLDALLLFADRTEREDIAPVPDKSANTTYVVENGDVFDREVAKTKQVVYFAPGTHNISYWQVPSNVKQVYLAGGAYVMGAINADHNAGPSKGYTISGRGVISGEKFPWRADKTKYYVGSTLPLSERVCVNSDGYSDGCPREGIKLLDAEQDELTVEGLTLVNGSFYVFGAEADSNNSWAKISNIKMLGNWRYNNDGFDVGTGTEMTDCFVSPMDDAFKIYHSNAVIKDCVVWQMDNGGMFQFGWFPKTVKNVLIENIHVLHTEWTGLNKNRGLANLTERPAGDSRTGKISDITLRNVWMEGPTSRVIYLRNEFYPNQSYDNWLFENIHVDYMPTYNELVSIKNEKLNGQTIGGNGQLQSSLLLNAIEDFNNGNGSIKNIRFKNFNINGALITNDNASTIGLFDKLQTDNTSDVNFE</sequence>
<dbReference type="CDD" id="cd00146">
    <property type="entry name" value="PKD"/>
    <property type="match status" value="1"/>
</dbReference>